<protein>
    <recommendedName>
        <fullName evidence="3">Zinc-finger domain-containing protein</fullName>
    </recommendedName>
</protein>
<comment type="caution">
    <text evidence="1">The sequence shown here is derived from an EMBL/GenBank/DDBJ whole genome shotgun (WGS) entry which is preliminary data.</text>
</comment>
<dbReference type="STRING" id="1792845.BC343_12585"/>
<organism evidence="1 2">
    <name type="scientific">Mucilaginibacter pedocola</name>
    <dbReference type="NCBI Taxonomy" id="1792845"/>
    <lineage>
        <taxon>Bacteria</taxon>
        <taxon>Pseudomonadati</taxon>
        <taxon>Bacteroidota</taxon>
        <taxon>Sphingobacteriia</taxon>
        <taxon>Sphingobacteriales</taxon>
        <taxon>Sphingobacteriaceae</taxon>
        <taxon>Mucilaginibacter</taxon>
    </lineage>
</organism>
<reference evidence="1 2" key="1">
    <citation type="submission" date="2016-07" db="EMBL/GenBank/DDBJ databases">
        <title>Genomic analysis of zinc-resistant bacterium Mucilaginibacter pedocola TBZ30.</title>
        <authorList>
            <person name="Huang J."/>
            <person name="Tang J."/>
        </authorList>
    </citation>
    <scope>NUCLEOTIDE SEQUENCE [LARGE SCALE GENOMIC DNA]</scope>
    <source>
        <strain evidence="1 2">TBZ30</strain>
    </source>
</reference>
<accession>A0A1S9PAA1</accession>
<dbReference type="EMBL" id="MBTF01000035">
    <property type="protein sequence ID" value="OOQ57900.1"/>
    <property type="molecule type" value="Genomic_DNA"/>
</dbReference>
<dbReference type="AlphaFoldDB" id="A0A1S9PAA1"/>
<dbReference type="Proteomes" id="UP000189739">
    <property type="component" value="Unassembled WGS sequence"/>
</dbReference>
<evidence type="ECO:0000313" key="1">
    <source>
        <dbReference type="EMBL" id="OOQ57900.1"/>
    </source>
</evidence>
<dbReference type="OrthoDB" id="886726at2"/>
<sequence length="91" mass="10352">MNPLKGIIYNCRKATFLADKKLEGKISFVENIQLRIHLVGCDACKLYLKQSGKLTAMVKDLMKTPVGSNVRLDSDFKEQLQERIDTHLSKN</sequence>
<name>A0A1S9PAA1_9SPHI</name>
<evidence type="ECO:0008006" key="3">
    <source>
        <dbReference type="Google" id="ProtNLM"/>
    </source>
</evidence>
<keyword evidence="2" id="KW-1185">Reference proteome</keyword>
<evidence type="ECO:0000313" key="2">
    <source>
        <dbReference type="Proteomes" id="UP000189739"/>
    </source>
</evidence>
<gene>
    <name evidence="1" type="ORF">BC343_12585</name>
</gene>
<proteinExistence type="predicted"/>